<keyword evidence="4" id="KW-0813">Transport</keyword>
<dbReference type="InterPro" id="IPR018247">
    <property type="entry name" value="EF_Hand_1_Ca_BS"/>
</dbReference>
<protein>
    <submittedName>
        <fullName evidence="18">Calcineurin like EF-hand protein 2</fullName>
    </submittedName>
</protein>
<dbReference type="GO" id="GO:0005634">
    <property type="term" value="C:nucleus"/>
    <property type="evidence" value="ECO:0007669"/>
    <property type="project" value="UniProtKB-SubCell"/>
</dbReference>
<evidence type="ECO:0000313" key="18">
    <source>
        <dbReference type="Ensembl" id="ENSLACP00000022603.1"/>
    </source>
</evidence>
<name>M3XIP7_LATCH</name>
<evidence type="ECO:0000256" key="3">
    <source>
        <dbReference type="ARBA" id="ARBA00004496"/>
    </source>
</evidence>
<evidence type="ECO:0000256" key="1">
    <source>
        <dbReference type="ARBA" id="ARBA00004123"/>
    </source>
</evidence>
<keyword evidence="13" id="KW-0472">Membrane</keyword>
<dbReference type="Ensembl" id="ENSLACT00000025668.1">
    <property type="protein sequence ID" value="ENSLACP00000022603.1"/>
    <property type="gene ID" value="ENSLACG00000022104.1"/>
</dbReference>
<dbReference type="Gene3D" id="1.10.238.10">
    <property type="entry name" value="EF-hand"/>
    <property type="match status" value="1"/>
</dbReference>
<evidence type="ECO:0000256" key="5">
    <source>
        <dbReference type="ARBA" id="ARBA00022475"/>
    </source>
</evidence>
<dbReference type="PROSITE" id="PS50222">
    <property type="entry name" value="EF_HAND_2"/>
    <property type="match status" value="2"/>
</dbReference>
<keyword evidence="19" id="KW-1185">Reference proteome</keyword>
<evidence type="ECO:0000256" key="2">
    <source>
        <dbReference type="ARBA" id="ARBA00004236"/>
    </source>
</evidence>
<dbReference type="PROSITE" id="PS00018">
    <property type="entry name" value="EF_HAND_1"/>
    <property type="match status" value="2"/>
</dbReference>
<keyword evidence="15" id="KW-0449">Lipoprotein</keyword>
<reference evidence="18" key="3">
    <citation type="submission" date="2025-09" db="UniProtKB">
        <authorList>
            <consortium name="Ensembl"/>
        </authorList>
    </citation>
    <scope>IDENTIFICATION</scope>
</reference>
<feature type="domain" description="EF-hand" evidence="17">
    <location>
        <begin position="109"/>
        <end position="144"/>
    </location>
</feature>
<dbReference type="InterPro" id="IPR051875">
    <property type="entry name" value="Calcineurin_B_homologous"/>
</dbReference>
<accession>M3XIP7</accession>
<keyword evidence="9" id="KW-0479">Metal-binding</keyword>
<keyword evidence="8" id="KW-0519">Myristate</keyword>
<keyword evidence="14" id="KW-0539">Nucleus</keyword>
<evidence type="ECO:0000259" key="17">
    <source>
        <dbReference type="PROSITE" id="PS50222"/>
    </source>
</evidence>
<keyword evidence="10" id="KW-0677">Repeat</keyword>
<dbReference type="SMART" id="SM00054">
    <property type="entry name" value="EFh"/>
    <property type="match status" value="2"/>
</dbReference>
<comment type="similarity">
    <text evidence="16">Belongs to the calcineurin regulatory subunit family. CHP subfamily.</text>
</comment>
<keyword evidence="5" id="KW-1003">Cell membrane</keyword>
<organism evidence="18 19">
    <name type="scientific">Latimeria chalumnae</name>
    <name type="common">Coelacanth</name>
    <dbReference type="NCBI Taxonomy" id="7897"/>
    <lineage>
        <taxon>Eukaryota</taxon>
        <taxon>Metazoa</taxon>
        <taxon>Chordata</taxon>
        <taxon>Craniata</taxon>
        <taxon>Vertebrata</taxon>
        <taxon>Euteleostomi</taxon>
        <taxon>Coelacanthiformes</taxon>
        <taxon>Coelacanthidae</taxon>
        <taxon>Latimeria</taxon>
    </lineage>
</organism>
<dbReference type="GO" id="GO:0005886">
    <property type="term" value="C:plasma membrane"/>
    <property type="evidence" value="ECO:0007669"/>
    <property type="project" value="UniProtKB-SubCell"/>
</dbReference>
<evidence type="ECO:0000256" key="9">
    <source>
        <dbReference type="ARBA" id="ARBA00022723"/>
    </source>
</evidence>
<dbReference type="eggNOG" id="KOG0034">
    <property type="taxonomic scope" value="Eukaryota"/>
</dbReference>
<evidence type="ECO:0000256" key="12">
    <source>
        <dbReference type="ARBA" id="ARBA00022927"/>
    </source>
</evidence>
<keyword evidence="12" id="KW-0653">Protein transport</keyword>
<proteinExistence type="inferred from homology"/>
<keyword evidence="7" id="KW-0597">Phosphoprotein</keyword>
<evidence type="ECO:0000256" key="15">
    <source>
        <dbReference type="ARBA" id="ARBA00023288"/>
    </source>
</evidence>
<dbReference type="InterPro" id="IPR011992">
    <property type="entry name" value="EF-hand-dom_pair"/>
</dbReference>
<evidence type="ECO:0000256" key="8">
    <source>
        <dbReference type="ARBA" id="ARBA00022707"/>
    </source>
</evidence>
<comment type="subcellular location">
    <subcellularLocation>
        <location evidence="2">Cell membrane</location>
    </subcellularLocation>
    <subcellularLocation>
        <location evidence="3">Cytoplasm</location>
    </subcellularLocation>
    <subcellularLocation>
        <location evidence="1">Nucleus</location>
    </subcellularLocation>
</comment>
<dbReference type="GeneTree" id="ENSGT00940000161957"/>
<sequence length="194" mass="22414">MGIYSSHLSKIPDLDEIVKETGFSHAHICRLYDRFLILDKEKKGYLSRKNFQSIGGLAVNPLGDRIINAFFFDEGDSLSFQTFIRNLACFRPIEENKNKDLNGPEPINSITNKLKFAFTLYDQDKDGKISRQELLQVLRMMMGVQVTEEQLENITERIIHEADLDGDDAISFQEFCMSLEKVNVEHKMSIRFLK</sequence>
<dbReference type="InterPro" id="IPR002048">
    <property type="entry name" value="EF_hand_dom"/>
</dbReference>
<dbReference type="CTD" id="63928"/>
<dbReference type="GO" id="GO:0005737">
    <property type="term" value="C:cytoplasm"/>
    <property type="evidence" value="ECO:0007669"/>
    <property type="project" value="UniProtKB-SubCell"/>
</dbReference>
<evidence type="ECO:0000256" key="14">
    <source>
        <dbReference type="ARBA" id="ARBA00023242"/>
    </source>
</evidence>
<dbReference type="GO" id="GO:0015031">
    <property type="term" value="P:protein transport"/>
    <property type="evidence" value="ECO:0007669"/>
    <property type="project" value="UniProtKB-KW"/>
</dbReference>
<evidence type="ECO:0000256" key="10">
    <source>
        <dbReference type="ARBA" id="ARBA00022737"/>
    </source>
</evidence>
<evidence type="ECO:0000256" key="13">
    <source>
        <dbReference type="ARBA" id="ARBA00023136"/>
    </source>
</evidence>
<dbReference type="GO" id="GO:0005509">
    <property type="term" value="F:calcium ion binding"/>
    <property type="evidence" value="ECO:0007669"/>
    <property type="project" value="InterPro"/>
</dbReference>
<dbReference type="SUPFAM" id="SSF47473">
    <property type="entry name" value="EF-hand"/>
    <property type="match status" value="1"/>
</dbReference>
<dbReference type="KEGG" id="lcm:102346855"/>
<evidence type="ECO:0000256" key="4">
    <source>
        <dbReference type="ARBA" id="ARBA00022448"/>
    </source>
</evidence>
<dbReference type="PANTHER" id="PTHR46002">
    <property type="entry name" value="EG:114D9.1 PROTEIN-RELATED"/>
    <property type="match status" value="1"/>
</dbReference>
<evidence type="ECO:0000313" key="19">
    <source>
        <dbReference type="Proteomes" id="UP000008672"/>
    </source>
</evidence>
<dbReference type="InParanoid" id="M3XIP7"/>
<dbReference type="GeneID" id="102346855"/>
<gene>
    <name evidence="18" type="primary">CHP2</name>
</gene>
<dbReference type="HOGENOM" id="CLU_061288_10_5_1"/>
<dbReference type="RefSeq" id="XP_005987854.1">
    <property type="nucleotide sequence ID" value="XM_005987792.3"/>
</dbReference>
<evidence type="ECO:0000256" key="6">
    <source>
        <dbReference type="ARBA" id="ARBA00022490"/>
    </source>
</evidence>
<feature type="domain" description="EF-hand" evidence="17">
    <location>
        <begin position="150"/>
        <end position="185"/>
    </location>
</feature>
<reference evidence="18" key="2">
    <citation type="submission" date="2025-08" db="UniProtKB">
        <authorList>
            <consortium name="Ensembl"/>
        </authorList>
    </citation>
    <scope>IDENTIFICATION</scope>
</reference>
<evidence type="ECO:0000256" key="16">
    <source>
        <dbReference type="ARBA" id="ARBA00038164"/>
    </source>
</evidence>
<dbReference type="Pfam" id="PF13499">
    <property type="entry name" value="EF-hand_7"/>
    <property type="match status" value="1"/>
</dbReference>
<keyword evidence="6" id="KW-0963">Cytoplasm</keyword>
<dbReference type="EMBL" id="AFYH01009819">
    <property type="status" value="NOT_ANNOTATED_CDS"/>
    <property type="molecule type" value="Genomic_DNA"/>
</dbReference>
<dbReference type="OrthoDB" id="191686at2759"/>
<evidence type="ECO:0000256" key="7">
    <source>
        <dbReference type="ARBA" id="ARBA00022553"/>
    </source>
</evidence>
<dbReference type="STRING" id="7897.ENSLACP00000022603"/>
<keyword evidence="11" id="KW-0106">Calcium</keyword>
<dbReference type="CDD" id="cd00051">
    <property type="entry name" value="EFh"/>
    <property type="match status" value="1"/>
</dbReference>
<reference evidence="19" key="1">
    <citation type="submission" date="2011-08" db="EMBL/GenBank/DDBJ databases">
        <title>The draft genome of Latimeria chalumnae.</title>
        <authorList>
            <person name="Di Palma F."/>
            <person name="Alfoldi J."/>
            <person name="Johnson J."/>
            <person name="Berlin A."/>
            <person name="Gnerre S."/>
            <person name="Jaffe D."/>
            <person name="MacCallum I."/>
            <person name="Young S."/>
            <person name="Walker B.J."/>
            <person name="Lander E."/>
            <person name="Lindblad-Toh K."/>
        </authorList>
    </citation>
    <scope>NUCLEOTIDE SEQUENCE [LARGE SCALE GENOMIC DNA]</scope>
    <source>
        <strain evidence="19">Wild caught</strain>
    </source>
</reference>
<dbReference type="AlphaFoldDB" id="M3XIP7"/>
<dbReference type="OMA" id="MMVGIQV"/>
<evidence type="ECO:0000256" key="11">
    <source>
        <dbReference type="ARBA" id="ARBA00022837"/>
    </source>
</evidence>
<dbReference type="Proteomes" id="UP000008672">
    <property type="component" value="Unassembled WGS sequence"/>
</dbReference>